<comment type="caution">
    <text evidence="2">The sequence shown here is derived from an EMBL/GenBank/DDBJ whole genome shotgun (WGS) entry which is preliminary data.</text>
</comment>
<accession>A0A316GNA9</accession>
<evidence type="ECO:0000259" key="1">
    <source>
        <dbReference type="Pfam" id="PF16242"/>
    </source>
</evidence>
<dbReference type="InterPro" id="IPR012349">
    <property type="entry name" value="Split_barrel_FMN-bd"/>
</dbReference>
<dbReference type="PANTHER" id="PTHR34818">
    <property type="entry name" value="PROTEIN BLI-3"/>
    <property type="match status" value="1"/>
</dbReference>
<keyword evidence="3" id="KW-1185">Reference proteome</keyword>
<evidence type="ECO:0000313" key="2">
    <source>
        <dbReference type="EMBL" id="PWK61450.1"/>
    </source>
</evidence>
<organism evidence="2 3">
    <name type="scientific">Roseicyclus mahoneyensis</name>
    <dbReference type="NCBI Taxonomy" id="164332"/>
    <lineage>
        <taxon>Bacteria</taxon>
        <taxon>Pseudomonadati</taxon>
        <taxon>Pseudomonadota</taxon>
        <taxon>Alphaproteobacteria</taxon>
        <taxon>Rhodobacterales</taxon>
        <taxon>Roseobacteraceae</taxon>
        <taxon>Roseicyclus</taxon>
    </lineage>
</organism>
<gene>
    <name evidence="2" type="ORF">C7455_102139</name>
</gene>
<proteinExistence type="predicted"/>
<dbReference type="PANTHER" id="PTHR34818:SF1">
    <property type="entry name" value="PROTEIN BLI-3"/>
    <property type="match status" value="1"/>
</dbReference>
<dbReference type="Pfam" id="PF16242">
    <property type="entry name" value="Pyrid_ox_like"/>
    <property type="match status" value="1"/>
</dbReference>
<name>A0A316GNA9_9RHOB</name>
<evidence type="ECO:0000313" key="3">
    <source>
        <dbReference type="Proteomes" id="UP000245708"/>
    </source>
</evidence>
<dbReference type="RefSeq" id="WP_170119007.1">
    <property type="nucleotide sequence ID" value="NZ_QGGW01000002.1"/>
</dbReference>
<protein>
    <submittedName>
        <fullName evidence="2">General stress protein 26</fullName>
    </submittedName>
</protein>
<dbReference type="InterPro" id="IPR038725">
    <property type="entry name" value="YdaG_split_barrel_FMN-bd"/>
</dbReference>
<dbReference type="EMBL" id="QGGW01000002">
    <property type="protein sequence ID" value="PWK61450.1"/>
    <property type="molecule type" value="Genomic_DNA"/>
</dbReference>
<reference evidence="2 3" key="1">
    <citation type="submission" date="2018-05" db="EMBL/GenBank/DDBJ databases">
        <title>Genomic Encyclopedia of Type Strains, Phase IV (KMG-IV): sequencing the most valuable type-strain genomes for metagenomic binning, comparative biology and taxonomic classification.</title>
        <authorList>
            <person name="Goeker M."/>
        </authorList>
    </citation>
    <scope>NUCLEOTIDE SEQUENCE [LARGE SCALE GENOMIC DNA]</scope>
    <source>
        <strain evidence="2 3">DSM 16097</strain>
    </source>
</reference>
<dbReference type="Proteomes" id="UP000245708">
    <property type="component" value="Unassembled WGS sequence"/>
</dbReference>
<feature type="domain" description="General stress protein FMN-binding split barrel" evidence="1">
    <location>
        <begin position="6"/>
        <end position="151"/>
    </location>
</feature>
<dbReference type="SUPFAM" id="SSF50475">
    <property type="entry name" value="FMN-binding split barrel"/>
    <property type="match status" value="1"/>
</dbReference>
<dbReference type="AlphaFoldDB" id="A0A316GNA9"/>
<dbReference type="Gene3D" id="2.30.110.10">
    <property type="entry name" value="Electron Transport, Fmn-binding Protein, Chain A"/>
    <property type="match status" value="1"/>
</dbReference>
<sequence length="170" mass="18142">MNETDIATFWDRLTNIGAGLLGTDNGAARMVPMSHQLLEGDPTIWFITARDTDLAEAVEHGVQPASFVVAEGGKGLYAIIRGALAQNKDPALRDALWSTVADSWFKRGKSDPDVGILGLVPDSAEVWLTPTSGLSFAFNVVRAKVTGEQPDIGSHGTLTQADLVRRRAAA</sequence>
<dbReference type="InterPro" id="IPR052917">
    <property type="entry name" value="Stress-Dev_Protein"/>
</dbReference>